<dbReference type="InterPro" id="IPR036910">
    <property type="entry name" value="HMG_box_dom_sf"/>
</dbReference>
<dbReference type="EMBL" id="QUSF01000005">
    <property type="protein sequence ID" value="RLW08935.1"/>
    <property type="molecule type" value="Genomic_DNA"/>
</dbReference>
<dbReference type="Gene3D" id="1.10.30.10">
    <property type="entry name" value="High mobility group box domain"/>
    <property type="match status" value="1"/>
</dbReference>
<dbReference type="OrthoDB" id="422362at2759"/>
<keyword evidence="6" id="KW-1185">Reference proteome</keyword>
<dbReference type="GO" id="GO:0005634">
    <property type="term" value="C:nucleus"/>
    <property type="evidence" value="ECO:0007669"/>
    <property type="project" value="UniProtKB-UniRule"/>
</dbReference>
<feature type="compositionally biased region" description="Polar residues" evidence="2">
    <location>
        <begin position="341"/>
        <end position="363"/>
    </location>
</feature>
<keyword evidence="1" id="KW-0539">Nucleus</keyword>
<dbReference type="InterPro" id="IPR047443">
    <property type="entry name" value="HMG-box_NSD2"/>
</dbReference>
<dbReference type="SMART" id="SM00398">
    <property type="entry name" value="HMG"/>
    <property type="match status" value="1"/>
</dbReference>
<feature type="region of interest" description="Disordered" evidence="2">
    <location>
        <begin position="173"/>
        <end position="260"/>
    </location>
</feature>
<dbReference type="SUPFAM" id="SSF63748">
    <property type="entry name" value="Tudor/PWWP/MBT"/>
    <property type="match status" value="1"/>
</dbReference>
<feature type="DNA-binding region" description="HMG box" evidence="1">
    <location>
        <begin position="258"/>
        <end position="307"/>
    </location>
</feature>
<evidence type="ECO:0000259" key="3">
    <source>
        <dbReference type="PROSITE" id="PS50118"/>
    </source>
</evidence>
<dbReference type="InterPro" id="IPR042778">
    <property type="entry name" value="ZCWPW1/ZCWPW2"/>
</dbReference>
<evidence type="ECO:0000259" key="4">
    <source>
        <dbReference type="PROSITE" id="PS50812"/>
    </source>
</evidence>
<dbReference type="FunFam" id="2.30.30.140:FF:000057">
    <property type="entry name" value="Histone-lysine N-methyltransferase NSD2"/>
    <property type="match status" value="1"/>
</dbReference>
<dbReference type="Pfam" id="PF00855">
    <property type="entry name" value="PWWP"/>
    <property type="match status" value="1"/>
</dbReference>
<sequence>APAKRDPAQSTIKEEKVHLLKYNIGDLVWSKVSGFPWWPCMVSADPVLHAYTKLKGQKKSFRQYHVQFFGDAPERAWIFEKSLVPFKEKDQFEQLCQESARQALTKAEKIKMLKPVSGKLRPQWEMGVKQASEAVGMAVEERKAKYTFIYVRDRPHLNPRVAKEVGIAAEPLEEMDESSYSSEETTPNLKSMKESGIPSKRRRRTSKLSAADDIQESSQLEDKNTTPQKSSEQAESKRGIGSPLNRKKTPASTPRSRKGDAVSQFLVFCQKYRDEVVAEHPDASSEEIEELLESQWNMLSEKQKARYNTKFAIVTSPKSEEDSGKHVVFLDRETSNDKTAKTNSSKVTETSSSQKNQSATKNLSDACKPLKKRNRASAAESSTLAFSKSSSPSASLTENEVKKKWCLHTAI</sequence>
<feature type="compositionally biased region" description="Basic and acidic residues" evidence="2">
    <location>
        <begin position="318"/>
        <end position="340"/>
    </location>
</feature>
<evidence type="ECO:0000313" key="5">
    <source>
        <dbReference type="EMBL" id="RLW08935.1"/>
    </source>
</evidence>
<gene>
    <name evidence="5" type="ORF">DV515_00003007</name>
</gene>
<dbReference type="SMART" id="SM00293">
    <property type="entry name" value="PWWP"/>
    <property type="match status" value="1"/>
</dbReference>
<accession>A0A3L8SUN9</accession>
<protein>
    <recommendedName>
        <fullName evidence="7">PWWP domain-containing protein</fullName>
    </recommendedName>
</protein>
<feature type="domain" description="HMG box" evidence="3">
    <location>
        <begin position="258"/>
        <end position="307"/>
    </location>
</feature>
<organism evidence="5 6">
    <name type="scientific">Chloebia gouldiae</name>
    <name type="common">Gouldian finch</name>
    <name type="synonym">Erythrura gouldiae</name>
    <dbReference type="NCBI Taxonomy" id="44316"/>
    <lineage>
        <taxon>Eukaryota</taxon>
        <taxon>Metazoa</taxon>
        <taxon>Chordata</taxon>
        <taxon>Craniata</taxon>
        <taxon>Vertebrata</taxon>
        <taxon>Euteleostomi</taxon>
        <taxon>Archelosauria</taxon>
        <taxon>Archosauria</taxon>
        <taxon>Dinosauria</taxon>
        <taxon>Saurischia</taxon>
        <taxon>Theropoda</taxon>
        <taxon>Coelurosauria</taxon>
        <taxon>Aves</taxon>
        <taxon>Neognathae</taxon>
        <taxon>Neoaves</taxon>
        <taxon>Telluraves</taxon>
        <taxon>Australaves</taxon>
        <taxon>Passeriformes</taxon>
        <taxon>Passeroidea</taxon>
        <taxon>Passeridae</taxon>
        <taxon>Chloebia</taxon>
    </lineage>
</organism>
<feature type="compositionally biased region" description="Low complexity" evidence="2">
    <location>
        <begin position="379"/>
        <end position="395"/>
    </location>
</feature>
<dbReference type="Gene3D" id="2.30.30.140">
    <property type="match status" value="1"/>
</dbReference>
<dbReference type="GO" id="GO:0003677">
    <property type="term" value="F:DNA binding"/>
    <property type="evidence" value="ECO:0007669"/>
    <property type="project" value="UniProtKB-UniRule"/>
</dbReference>
<dbReference type="PROSITE" id="PS50118">
    <property type="entry name" value="HMG_BOX_2"/>
    <property type="match status" value="1"/>
</dbReference>
<keyword evidence="1" id="KW-0238">DNA-binding</keyword>
<dbReference type="Proteomes" id="UP000276834">
    <property type="component" value="Unassembled WGS sequence"/>
</dbReference>
<dbReference type="AlphaFoldDB" id="A0A3L8SUN9"/>
<dbReference type="Pfam" id="PF00505">
    <property type="entry name" value="HMG_box"/>
    <property type="match status" value="1"/>
</dbReference>
<dbReference type="PROSITE" id="PS50812">
    <property type="entry name" value="PWWP"/>
    <property type="match status" value="1"/>
</dbReference>
<proteinExistence type="predicted"/>
<evidence type="ECO:0000256" key="1">
    <source>
        <dbReference type="PROSITE-ProRule" id="PRU00267"/>
    </source>
</evidence>
<evidence type="ECO:0008006" key="7">
    <source>
        <dbReference type="Google" id="ProtNLM"/>
    </source>
</evidence>
<feature type="region of interest" description="Disordered" evidence="2">
    <location>
        <begin position="317"/>
        <end position="401"/>
    </location>
</feature>
<name>A0A3L8SUN9_CHLGU</name>
<evidence type="ECO:0000256" key="2">
    <source>
        <dbReference type="SAM" id="MobiDB-lite"/>
    </source>
</evidence>
<dbReference type="CDD" id="cd20162">
    <property type="entry name" value="PWWP_NSD2_rpt1"/>
    <property type="match status" value="1"/>
</dbReference>
<dbReference type="SUPFAM" id="SSF47095">
    <property type="entry name" value="HMG-box"/>
    <property type="match status" value="1"/>
</dbReference>
<comment type="caution">
    <text evidence="5">The sequence shown here is derived from an EMBL/GenBank/DDBJ whole genome shotgun (WGS) entry which is preliminary data.</text>
</comment>
<feature type="non-terminal residue" evidence="5">
    <location>
        <position position="1"/>
    </location>
</feature>
<feature type="domain" description="PWWP" evidence="4">
    <location>
        <begin position="24"/>
        <end position="89"/>
    </location>
</feature>
<dbReference type="PANTHER" id="PTHR15999">
    <property type="entry name" value="ZINC FINGER CW-TYPE PWWP DOMAIN PROTEIN 1"/>
    <property type="match status" value="1"/>
</dbReference>
<evidence type="ECO:0000313" key="6">
    <source>
        <dbReference type="Proteomes" id="UP000276834"/>
    </source>
</evidence>
<dbReference type="InterPro" id="IPR009071">
    <property type="entry name" value="HMG_box_dom"/>
</dbReference>
<reference evidence="5 6" key="1">
    <citation type="journal article" date="2018" name="Proc. R. Soc. B">
        <title>A non-coding region near Follistatin controls head colour polymorphism in the Gouldian finch.</title>
        <authorList>
            <person name="Toomey M.B."/>
            <person name="Marques C.I."/>
            <person name="Andrade P."/>
            <person name="Araujo P.M."/>
            <person name="Sabatino S."/>
            <person name="Gazda M.A."/>
            <person name="Afonso S."/>
            <person name="Lopes R.J."/>
            <person name="Corbo J.C."/>
            <person name="Carneiro M."/>
        </authorList>
    </citation>
    <scope>NUCLEOTIDE SEQUENCE [LARGE SCALE GENOMIC DNA]</scope>
    <source>
        <strain evidence="5">Red01</strain>
        <tissue evidence="5">Muscle</tissue>
    </source>
</reference>
<dbReference type="CDD" id="cd21991">
    <property type="entry name" value="HMG-box_NSD2"/>
    <property type="match status" value="1"/>
</dbReference>
<dbReference type="InterPro" id="IPR047434">
    <property type="entry name" value="PWWP_NSD2_rpt1"/>
</dbReference>
<dbReference type="FunFam" id="1.10.30.10:FF:000024">
    <property type="entry name" value="Histone-lysine N-methyltransferase NSD2"/>
    <property type="match status" value="1"/>
</dbReference>
<dbReference type="PANTHER" id="PTHR15999:SF2">
    <property type="entry name" value="ZINC FINGER CW-TYPE PWWP DOMAIN PROTEIN 1"/>
    <property type="match status" value="1"/>
</dbReference>
<dbReference type="InterPro" id="IPR000313">
    <property type="entry name" value="PWWP_dom"/>
</dbReference>